<reference evidence="6 7" key="1">
    <citation type="submission" date="2018-06" db="EMBL/GenBank/DDBJ databases">
        <authorList>
            <consortium name="Pathogen Informatics"/>
            <person name="Doyle S."/>
        </authorList>
    </citation>
    <scope>NUCLEOTIDE SEQUENCE [LARGE SCALE GENOMIC DNA]</scope>
    <source>
        <strain evidence="6 7">NCTC10738</strain>
    </source>
</reference>
<dbReference type="EMBL" id="UGYO01000001">
    <property type="protein sequence ID" value="SUI47350.1"/>
    <property type="molecule type" value="Genomic_DNA"/>
</dbReference>
<dbReference type="PANTHER" id="PTHR45825:SF11">
    <property type="entry name" value="ALPHA AMYLASE DOMAIN-CONTAINING PROTEIN"/>
    <property type="match status" value="1"/>
</dbReference>
<dbReference type="Proteomes" id="UP000254069">
    <property type="component" value="Unassembled WGS sequence"/>
</dbReference>
<comment type="catalytic activity">
    <reaction evidence="1">
        <text>[(1-&gt;4)-alpha-D-glucosyl](n) + ADP-alpha-D-glucose = [(1-&gt;4)-alpha-D-glucosyl](n+1) + ADP + H(+)</text>
        <dbReference type="Rhea" id="RHEA:18189"/>
        <dbReference type="Rhea" id="RHEA-COMP:9584"/>
        <dbReference type="Rhea" id="RHEA-COMP:9587"/>
        <dbReference type="ChEBI" id="CHEBI:15378"/>
        <dbReference type="ChEBI" id="CHEBI:15444"/>
        <dbReference type="ChEBI" id="CHEBI:57498"/>
        <dbReference type="ChEBI" id="CHEBI:456216"/>
        <dbReference type="EC" id="2.4.1.21"/>
    </reaction>
</comment>
<dbReference type="InterPro" id="IPR013534">
    <property type="entry name" value="Starch_synth_cat_dom"/>
</dbReference>
<evidence type="ECO:0000256" key="4">
    <source>
        <dbReference type="ARBA" id="ARBA00022679"/>
    </source>
</evidence>
<evidence type="ECO:0000256" key="1">
    <source>
        <dbReference type="ARBA" id="ARBA00001478"/>
    </source>
</evidence>
<dbReference type="GO" id="GO:0005978">
    <property type="term" value="P:glycogen biosynthetic process"/>
    <property type="evidence" value="ECO:0007669"/>
    <property type="project" value="TreeGrafter"/>
</dbReference>
<dbReference type="Gene3D" id="3.40.50.2000">
    <property type="entry name" value="Glycogen Phosphorylase B"/>
    <property type="match status" value="2"/>
</dbReference>
<dbReference type="AlphaFoldDB" id="A0A379YNF5"/>
<dbReference type="Pfam" id="PF13692">
    <property type="entry name" value="Glyco_trans_1_4"/>
    <property type="match status" value="1"/>
</dbReference>
<keyword evidence="3 6" id="KW-0328">Glycosyltransferase</keyword>
<evidence type="ECO:0000313" key="7">
    <source>
        <dbReference type="Proteomes" id="UP000254069"/>
    </source>
</evidence>
<dbReference type="GO" id="GO:0005829">
    <property type="term" value="C:cytosol"/>
    <property type="evidence" value="ECO:0007669"/>
    <property type="project" value="TreeGrafter"/>
</dbReference>
<dbReference type="Pfam" id="PF08323">
    <property type="entry name" value="Glyco_transf_5"/>
    <property type="match status" value="1"/>
</dbReference>
<evidence type="ECO:0000313" key="6">
    <source>
        <dbReference type="EMBL" id="SUI47350.1"/>
    </source>
</evidence>
<gene>
    <name evidence="6" type="primary">glgA_1</name>
    <name evidence="6" type="ORF">NCTC10738_00267</name>
</gene>
<dbReference type="RefSeq" id="WP_243880295.1">
    <property type="nucleotide sequence ID" value="NZ_JADZHC010000037.1"/>
</dbReference>
<dbReference type="GO" id="GO:0009011">
    <property type="term" value="F:alpha-1,4-glucan glucosyltransferase (ADP-glucose donor) activity"/>
    <property type="evidence" value="ECO:0007669"/>
    <property type="project" value="UniProtKB-EC"/>
</dbReference>
<proteinExistence type="predicted"/>
<dbReference type="EC" id="2.4.1.21" evidence="2"/>
<keyword evidence="7" id="KW-1185">Reference proteome</keyword>
<evidence type="ECO:0000256" key="2">
    <source>
        <dbReference type="ARBA" id="ARBA00012588"/>
    </source>
</evidence>
<name>A0A379YNF5_9GAMM</name>
<organism evidence="6 7">
    <name type="scientific">Shewanella algae</name>
    <dbReference type="NCBI Taxonomy" id="38313"/>
    <lineage>
        <taxon>Bacteria</taxon>
        <taxon>Pseudomonadati</taxon>
        <taxon>Pseudomonadota</taxon>
        <taxon>Gammaproteobacteria</taxon>
        <taxon>Alteromonadales</taxon>
        <taxon>Shewanellaceae</taxon>
        <taxon>Shewanella</taxon>
    </lineage>
</organism>
<sequence>MAAKAKLQVLMLAAENAALAGAKVGGMADVLAELPPALQSQGVAAHIIMPDYGFLAKEQGADFLCEFEFAFGAGTTRARLYRIANPAVQPGSQGVWIYLLAHEGFCGVKREVYSLDGPERPFATDAGKFALFGAAVAAALKQGLLPLPDRFHLHDWHCGGFAMLRALDPAYRGLSKVPCVLSIHNLAMQGVRPLAGEASSLAAWYPWLLAEGVNSKLQLALDTRYPGCINPLRAAIQFSDVIHLVSATYAKEVLRPSQPELGFFGGEGLEADLQAKAKLGQVFGILNGCDYQKGLPLAAGKRRQLKLQLPKIATEALLSKLGRSDAVTPADMIAQIRLGQISESPGMLLTSVGRLTEQKLLLLCHPWQGKTVLEELLLRLAQFSDSACFWLLGSGDEQIAALFGRIAASNSNFRFINGYHQELADALYQCGDLFVMPSSFEPCGISQMLALRAGQPCLVHATGGLADTISDGDNGLVFAGVGLDEQAKALLDALSRALELYSTANWNALRKRASASRFSWQDSARLYMTQLYQVESCSKDERRLVESAIN</sequence>
<feature type="domain" description="Starch synthase catalytic" evidence="5">
    <location>
        <begin position="8"/>
        <end position="274"/>
    </location>
</feature>
<protein>
    <recommendedName>
        <fullName evidence="2">starch synthase</fullName>
        <ecNumber evidence="2">2.4.1.21</ecNumber>
    </recommendedName>
</protein>
<keyword evidence="4 6" id="KW-0808">Transferase</keyword>
<accession>A0A379YNF5</accession>
<dbReference type="PANTHER" id="PTHR45825">
    <property type="entry name" value="GRANULE-BOUND STARCH SYNTHASE 1, CHLOROPLASTIC/AMYLOPLASTIC"/>
    <property type="match status" value="1"/>
</dbReference>
<evidence type="ECO:0000256" key="3">
    <source>
        <dbReference type="ARBA" id="ARBA00022676"/>
    </source>
</evidence>
<evidence type="ECO:0000259" key="5">
    <source>
        <dbReference type="Pfam" id="PF08323"/>
    </source>
</evidence>
<dbReference type="SUPFAM" id="SSF53756">
    <property type="entry name" value="UDP-Glycosyltransferase/glycogen phosphorylase"/>
    <property type="match status" value="1"/>
</dbReference>